<dbReference type="AlphaFoldDB" id="A0A382FAT1"/>
<sequence length="478" mass="53042">MSNIVRILLIPLLSLAIISCSAKDESESSGSNGSNIQLSDVKANLSGKSLFVTNESAASSSSRTVSRSSEKSSTSTNSLLVIDNNSVADYGVLSNYELAIDQIRIAPDNKFAYIILEHDSDVFKADDGSTKDSTLISLNCGIIKVNLSNNAINCVENGIVPIKRDNEWWYGENYALSSIQFSSPSIFYLTSYGSEGSPYKSSTELNCDKYCLYRVKNDKVTKLTSEKRETQAFYAFKSGSVAFYECDSSGDQCVEDGIIYRDKDDNSYDITTKGGFFSGGDYDSIIKADDNATSKVAISRVINNQIRRTYLNSTDQALYFVKSNDGYIYAHGNNSLYSLLPFSNTALVSFPSNKPCDYGFTCSIFFKIYNKIAVYNTYSTSTKSEVTIYAKNLTDNSSTTLLKPKNNCSTNCYNLDRWYQIDDKLYVSLKNLNTNKYESIQIDINNIDFSKDNDQFSSISSIDDFMTDKKIVSVSGIS</sequence>
<accession>A0A382FAT1</accession>
<protein>
    <submittedName>
        <fullName evidence="1">Uncharacterized protein</fullName>
    </submittedName>
</protein>
<feature type="non-terminal residue" evidence="1">
    <location>
        <position position="478"/>
    </location>
</feature>
<gene>
    <name evidence="1" type="ORF">METZ01_LOCUS212071</name>
</gene>
<proteinExistence type="predicted"/>
<reference evidence="1" key="1">
    <citation type="submission" date="2018-05" db="EMBL/GenBank/DDBJ databases">
        <authorList>
            <person name="Lanie J.A."/>
            <person name="Ng W.-L."/>
            <person name="Kazmierczak K.M."/>
            <person name="Andrzejewski T.M."/>
            <person name="Davidsen T.M."/>
            <person name="Wayne K.J."/>
            <person name="Tettelin H."/>
            <person name="Glass J.I."/>
            <person name="Rusch D."/>
            <person name="Podicherti R."/>
            <person name="Tsui H.-C.T."/>
            <person name="Winkler M.E."/>
        </authorList>
    </citation>
    <scope>NUCLEOTIDE SEQUENCE</scope>
</reference>
<dbReference type="EMBL" id="UINC01048552">
    <property type="protein sequence ID" value="SVB59217.1"/>
    <property type="molecule type" value="Genomic_DNA"/>
</dbReference>
<evidence type="ECO:0000313" key="1">
    <source>
        <dbReference type="EMBL" id="SVB59217.1"/>
    </source>
</evidence>
<organism evidence="1">
    <name type="scientific">marine metagenome</name>
    <dbReference type="NCBI Taxonomy" id="408172"/>
    <lineage>
        <taxon>unclassified sequences</taxon>
        <taxon>metagenomes</taxon>
        <taxon>ecological metagenomes</taxon>
    </lineage>
</organism>
<dbReference type="PROSITE" id="PS51257">
    <property type="entry name" value="PROKAR_LIPOPROTEIN"/>
    <property type="match status" value="1"/>
</dbReference>
<name>A0A382FAT1_9ZZZZ</name>